<proteinExistence type="predicted"/>
<evidence type="ECO:0000313" key="3">
    <source>
        <dbReference type="Proteomes" id="UP000257457"/>
    </source>
</evidence>
<dbReference type="SUPFAM" id="SSF54160">
    <property type="entry name" value="Chromo domain-like"/>
    <property type="match status" value="1"/>
</dbReference>
<keyword evidence="3" id="KW-1185">Reference proteome</keyword>
<feature type="region of interest" description="Disordered" evidence="1">
    <location>
        <begin position="71"/>
        <end position="96"/>
    </location>
</feature>
<accession>A0A345BP30</accession>
<protein>
    <submittedName>
        <fullName evidence="2">Uncharacterized protein</fullName>
    </submittedName>
</protein>
<evidence type="ECO:0000313" key="2">
    <source>
        <dbReference type="EMBL" id="AXF52201.1"/>
    </source>
</evidence>
<dbReference type="EMBL" id="MH552500">
    <property type="protein sequence ID" value="AXF52201.1"/>
    <property type="molecule type" value="Genomic_DNA"/>
</dbReference>
<dbReference type="InterPro" id="IPR016197">
    <property type="entry name" value="Chromo-like_dom_sf"/>
</dbReference>
<dbReference type="GeneID" id="65114750"/>
<evidence type="ECO:0000256" key="1">
    <source>
        <dbReference type="SAM" id="MobiDB-lite"/>
    </source>
</evidence>
<organism evidence="2 3">
    <name type="scientific">crAssphage sp. isolate ctcc615</name>
    <dbReference type="NCBI Taxonomy" id="2989853"/>
    <lineage>
        <taxon>Viruses</taxon>
        <taxon>Duplodnaviria</taxon>
        <taxon>Heunggongvirae</taxon>
        <taxon>Uroviricota</taxon>
        <taxon>Caudoviricetes</taxon>
        <taxon>Crassvirales</taxon>
        <taxon>Intestiviridae</taxon>
        <taxon>Obtuvirinae</taxon>
        <taxon>Wotdevirus</taxon>
        <taxon>Wotdevirus murinus</taxon>
    </lineage>
</organism>
<dbReference type="RefSeq" id="YP_010097088.1">
    <property type="nucleotide sequence ID" value="NC_055756.1"/>
</dbReference>
<dbReference type="Proteomes" id="UP000257457">
    <property type="component" value="Segment"/>
</dbReference>
<sequence>MAKKDDENKDLILISRIAKVDYSNKTIQAPKSAIIGNKSWGRIDYLTHYCGWHFIWNNNVSISRKFTSTDDASMKRKREAKKLAKENTLTNKKKKK</sequence>
<reference evidence="2 3" key="1">
    <citation type="submission" date="2018-06" db="EMBL/GenBank/DDBJ databases">
        <title>Uncovering a Universe of Circular DNA Viruses in Animal Metagenomes.</title>
        <authorList>
            <person name="Tisza M."/>
            <person name="Buck C."/>
            <person name="Pastrana D."/>
            <person name="Welch N."/>
            <person name="Peretti A."/>
        </authorList>
    </citation>
    <scope>NUCLEOTIDE SEQUENCE [LARGE SCALE GENOMIC DNA]</scope>
    <source>
        <strain evidence="2">Ctcc615</strain>
    </source>
</reference>
<name>A0A345BP30_9CAUD</name>